<dbReference type="PROSITE" id="PS50157">
    <property type="entry name" value="ZINC_FINGER_C2H2_2"/>
    <property type="match status" value="1"/>
</dbReference>
<evidence type="ECO:0000256" key="6">
    <source>
        <dbReference type="PROSITE-ProRule" id="PRU00042"/>
    </source>
</evidence>
<keyword evidence="1" id="KW-0001">2Fe-2S</keyword>
<keyword evidence="6" id="KW-0863">Zinc-finger</keyword>
<dbReference type="PANTHER" id="PTHR46491">
    <property type="entry name" value="CDGSH IRON SULFUR DOMAIN PROTEIN HOMOLOG"/>
    <property type="match status" value="1"/>
</dbReference>
<gene>
    <name evidence="8" type="primary">Necator_chrIII.g10895</name>
    <name evidence="8" type="ORF">RB195_010130</name>
</gene>
<evidence type="ECO:0000256" key="3">
    <source>
        <dbReference type="ARBA" id="ARBA00023004"/>
    </source>
</evidence>
<dbReference type="EMBL" id="JAVFWL010000003">
    <property type="protein sequence ID" value="KAK6742685.1"/>
    <property type="molecule type" value="Genomic_DNA"/>
</dbReference>
<dbReference type="SMART" id="SM00355">
    <property type="entry name" value="ZnF_C2H2"/>
    <property type="match status" value="3"/>
</dbReference>
<evidence type="ECO:0000256" key="5">
    <source>
        <dbReference type="ARBA" id="ARBA00034078"/>
    </source>
</evidence>
<dbReference type="InterPro" id="IPR042216">
    <property type="entry name" value="MitoNEET_CISD"/>
</dbReference>
<reference evidence="8 9" key="1">
    <citation type="submission" date="2023-08" db="EMBL/GenBank/DDBJ databases">
        <title>A Necator americanus chromosomal reference genome.</title>
        <authorList>
            <person name="Ilik V."/>
            <person name="Petrzelkova K.J."/>
            <person name="Pardy F."/>
            <person name="Fuh T."/>
            <person name="Niatou-Singa F.S."/>
            <person name="Gouil Q."/>
            <person name="Baker L."/>
            <person name="Ritchie M.E."/>
            <person name="Jex A.R."/>
            <person name="Gazzola D."/>
            <person name="Li H."/>
            <person name="Toshio Fujiwara R."/>
            <person name="Zhan B."/>
            <person name="Aroian R.V."/>
            <person name="Pafco B."/>
            <person name="Schwarz E.M."/>
        </authorList>
    </citation>
    <scope>NUCLEOTIDE SEQUENCE [LARGE SCALE GENOMIC DNA]</scope>
    <source>
        <strain evidence="8 9">Aroian</strain>
        <tissue evidence="8">Whole animal</tissue>
    </source>
</reference>
<feature type="domain" description="C2H2-type" evidence="7">
    <location>
        <begin position="58"/>
        <end position="86"/>
    </location>
</feature>
<evidence type="ECO:0000313" key="8">
    <source>
        <dbReference type="EMBL" id="KAK6742685.1"/>
    </source>
</evidence>
<dbReference type="Gene3D" id="3.40.5.90">
    <property type="entry name" value="CDGSH iron-sulfur domain, mitoNEET-type"/>
    <property type="match status" value="2"/>
</dbReference>
<organism evidence="8 9">
    <name type="scientific">Necator americanus</name>
    <name type="common">Human hookworm</name>
    <dbReference type="NCBI Taxonomy" id="51031"/>
    <lineage>
        <taxon>Eukaryota</taxon>
        <taxon>Metazoa</taxon>
        <taxon>Ecdysozoa</taxon>
        <taxon>Nematoda</taxon>
        <taxon>Chromadorea</taxon>
        <taxon>Rhabditida</taxon>
        <taxon>Rhabditina</taxon>
        <taxon>Rhabditomorpha</taxon>
        <taxon>Strongyloidea</taxon>
        <taxon>Ancylostomatidae</taxon>
        <taxon>Bunostominae</taxon>
        <taxon>Necator</taxon>
    </lineage>
</organism>
<evidence type="ECO:0000256" key="2">
    <source>
        <dbReference type="ARBA" id="ARBA00022723"/>
    </source>
</evidence>
<keyword evidence="9" id="KW-1185">Reference proteome</keyword>
<keyword evidence="6" id="KW-0862">Zinc</keyword>
<dbReference type="SMART" id="SM00704">
    <property type="entry name" value="ZnF_CDGSH"/>
    <property type="match status" value="2"/>
</dbReference>
<dbReference type="SUPFAM" id="SSF57667">
    <property type="entry name" value="beta-beta-alpha zinc fingers"/>
    <property type="match status" value="1"/>
</dbReference>
<comment type="cofactor">
    <cofactor evidence="5">
        <name>[2Fe-2S] cluster</name>
        <dbReference type="ChEBI" id="CHEBI:190135"/>
    </cofactor>
</comment>
<dbReference type="PROSITE" id="PS00028">
    <property type="entry name" value="ZINC_FINGER_C2H2_1"/>
    <property type="match status" value="2"/>
</dbReference>
<evidence type="ECO:0000259" key="7">
    <source>
        <dbReference type="PROSITE" id="PS50157"/>
    </source>
</evidence>
<keyword evidence="3" id="KW-0408">Iron</keyword>
<evidence type="ECO:0000313" key="9">
    <source>
        <dbReference type="Proteomes" id="UP001303046"/>
    </source>
</evidence>
<dbReference type="PANTHER" id="PTHR46491:SF3">
    <property type="entry name" value="CDGSH IRON-SULFUR DOMAIN-CONTAINING PROTEIN 3, MITOCHONDRIAL"/>
    <property type="match status" value="1"/>
</dbReference>
<sequence length="417" mass="46554">MDATRNTVMNVCPVCDVDKGKKIQRHLAEVHGYSQEQIAEFKTEKKNRKIGASGKKVYNCEYCDAGFNSISGLTRHRTTKHADEYSPPTILCPICRETVRSHRELAEHAHQQHAEDSDEFVVETVAFQNVEDYQVTERIDGVTVEHCLTHLGHEGRPSQLRLDESAEKCVVSLLKDGLTVQRVYCGQQHLVVVVGPGTWEVKDNGRSYCVEEQYCPCDEQLEDSSVVVPPQSRPTYVEAAKCIDSEDILSRIATTGSKYGAMHRSVLSRFSAPQYVHVVRFKAKGVAITNPSADFLPYKGVPATNKPIKVNLESGKTYSWCACGLSRTQPFCDGTHRNEGLTTVRPVRFQVEKTGDYIMCNCKQTESRPICDGYHKQVSGAPKDLHATRFVTFGDNSPVYDGVARKLGYKPKNGGFQ</sequence>
<dbReference type="InterPro" id="IPR018967">
    <property type="entry name" value="FeS-contain_CDGSH-typ"/>
</dbReference>
<protein>
    <recommendedName>
        <fullName evidence="7">C2H2-type domain-containing protein</fullName>
    </recommendedName>
</protein>
<keyword evidence="2" id="KW-0479">Metal-binding</keyword>
<dbReference type="Proteomes" id="UP001303046">
    <property type="component" value="Unassembled WGS sequence"/>
</dbReference>
<evidence type="ECO:0000256" key="1">
    <source>
        <dbReference type="ARBA" id="ARBA00022714"/>
    </source>
</evidence>
<evidence type="ECO:0000256" key="4">
    <source>
        <dbReference type="ARBA" id="ARBA00023014"/>
    </source>
</evidence>
<dbReference type="Pfam" id="PF09360">
    <property type="entry name" value="zf-CDGSH"/>
    <property type="match status" value="1"/>
</dbReference>
<dbReference type="Gene3D" id="3.30.160.60">
    <property type="entry name" value="Classic Zinc Finger"/>
    <property type="match status" value="1"/>
</dbReference>
<keyword evidence="4" id="KW-0411">Iron-sulfur</keyword>
<accession>A0ABR1CWZ5</accession>
<proteinExistence type="predicted"/>
<dbReference type="InterPro" id="IPR052950">
    <property type="entry name" value="CISD"/>
</dbReference>
<comment type="caution">
    <text evidence="8">The sequence shown here is derived from an EMBL/GenBank/DDBJ whole genome shotgun (WGS) entry which is preliminary data.</text>
</comment>
<dbReference type="InterPro" id="IPR013087">
    <property type="entry name" value="Znf_C2H2_type"/>
</dbReference>
<name>A0ABR1CWZ5_NECAM</name>
<dbReference type="InterPro" id="IPR036236">
    <property type="entry name" value="Znf_C2H2_sf"/>
</dbReference>